<feature type="transmembrane region" description="Helical" evidence="1">
    <location>
        <begin position="399"/>
        <end position="416"/>
    </location>
</feature>
<dbReference type="EMBL" id="FOGJ01000007">
    <property type="protein sequence ID" value="SER57231.1"/>
    <property type="molecule type" value="Genomic_DNA"/>
</dbReference>
<feature type="transmembrane region" description="Helical" evidence="1">
    <location>
        <begin position="340"/>
        <end position="358"/>
    </location>
</feature>
<proteinExistence type="predicted"/>
<gene>
    <name evidence="2" type="ORF">SAMN04487884_10785</name>
</gene>
<evidence type="ECO:0008006" key="4">
    <source>
        <dbReference type="Google" id="ProtNLM"/>
    </source>
</evidence>
<feature type="transmembrane region" description="Helical" evidence="1">
    <location>
        <begin position="81"/>
        <end position="98"/>
    </location>
</feature>
<keyword evidence="1" id="KW-1133">Transmembrane helix</keyword>
<evidence type="ECO:0000256" key="1">
    <source>
        <dbReference type="SAM" id="Phobius"/>
    </source>
</evidence>
<feature type="transmembrane region" description="Helical" evidence="1">
    <location>
        <begin position="12"/>
        <end position="34"/>
    </location>
</feature>
<evidence type="ECO:0000313" key="2">
    <source>
        <dbReference type="EMBL" id="SER57231.1"/>
    </source>
</evidence>
<feature type="transmembrane region" description="Helical" evidence="1">
    <location>
        <begin position="422"/>
        <end position="443"/>
    </location>
</feature>
<feature type="transmembrane region" description="Helical" evidence="1">
    <location>
        <begin position="160"/>
        <end position="188"/>
    </location>
</feature>
<evidence type="ECO:0000313" key="3">
    <source>
        <dbReference type="Proteomes" id="UP000182584"/>
    </source>
</evidence>
<keyword evidence="1" id="KW-0472">Membrane</keyword>
<dbReference type="AlphaFoldDB" id="A0A1H9Q9P0"/>
<protein>
    <recommendedName>
        <fullName evidence="4">Glycosyltransferase RgtA/B/C/D-like domain-containing protein</fullName>
    </recommendedName>
</protein>
<accession>A0A1H9Q9P0</accession>
<dbReference type="RefSeq" id="WP_074755305.1">
    <property type="nucleotide sequence ID" value="NZ_FOGJ01000007.1"/>
</dbReference>
<feature type="transmembrane region" description="Helical" evidence="1">
    <location>
        <begin position="135"/>
        <end position="153"/>
    </location>
</feature>
<name>A0A1H9Q9P0_BUTFI</name>
<feature type="transmembrane region" description="Helical" evidence="1">
    <location>
        <begin position="364"/>
        <end position="387"/>
    </location>
</feature>
<organism evidence="2 3">
    <name type="scientific">Butyrivibrio fibrisolvens</name>
    <dbReference type="NCBI Taxonomy" id="831"/>
    <lineage>
        <taxon>Bacteria</taxon>
        <taxon>Bacillati</taxon>
        <taxon>Bacillota</taxon>
        <taxon>Clostridia</taxon>
        <taxon>Lachnospirales</taxon>
        <taxon>Lachnospiraceae</taxon>
        <taxon>Butyrivibrio</taxon>
    </lineage>
</organism>
<sequence length="579" mass="66593">MQSSKKRTLLNICIAAGITAVIMLQIAALFDYYFDLNDDVLMKDLLSGSYTGSPEAHNIQMLYPISAMISLLYRLFRHADVYGIFLCLCQYGSMFLLFRRTLDVIDNKMCRLVAIVFEVVLSIGCIMGHFVYVQYTFTVAMMAGTAAFLVITGKGLKNRILVCLIIWLSFLVRSEMLLLMLPIAGMAWGYRFIRDLEDGDKKKTRTIYVQWAIVLFLGLVVCKGIDIAAYSFWGWPEFRRLFDARTELYDYQTIPEYEGNEAFYDSIGLDEAEVELLFNYNFGLDEEIDSRVMGEIAAYARSIKEETPMTQRIRTALSKYIYRLHHLGFQEGFEYPQTDAPWNFIILILYMIIIFAAVSKKKSGIITVLYLAVLFILRSLLWMYILVGERDPIRVTHGLMFAEIMLLLGILVRTMSLEDRKLYTRGGLLLLIVLTLVYIPNTVNVSKEEARQRSIVNSSYEALYDYMDEHSQNFYWIDVYSSVSYSEKMFTYVDNGIDNYDILGGWACKSPLQLEKLDAFGYKDIQSSLLTDNSYLVISSEYSTDWLVAYYNDKGIKIVPNEVDVVGGFKIMKISEETE</sequence>
<keyword evidence="1" id="KW-0812">Transmembrane</keyword>
<dbReference type="OrthoDB" id="1995137at2"/>
<feature type="transmembrane region" description="Helical" evidence="1">
    <location>
        <begin position="208"/>
        <end position="233"/>
    </location>
</feature>
<dbReference type="Proteomes" id="UP000182584">
    <property type="component" value="Unassembled WGS sequence"/>
</dbReference>
<reference evidence="2 3" key="1">
    <citation type="submission" date="2016-10" db="EMBL/GenBank/DDBJ databases">
        <authorList>
            <person name="de Groot N.N."/>
        </authorList>
    </citation>
    <scope>NUCLEOTIDE SEQUENCE [LARGE SCALE GENOMIC DNA]</scope>
    <source>
        <strain evidence="2 3">AR40</strain>
    </source>
</reference>
<feature type="transmembrane region" description="Helical" evidence="1">
    <location>
        <begin position="110"/>
        <end position="129"/>
    </location>
</feature>